<dbReference type="InterPro" id="IPR010297">
    <property type="entry name" value="DUF900_hydrolase"/>
</dbReference>
<dbReference type="GO" id="GO:0016787">
    <property type="term" value="F:hydrolase activity"/>
    <property type="evidence" value="ECO:0007669"/>
    <property type="project" value="UniProtKB-KW"/>
</dbReference>
<dbReference type="Proteomes" id="UP000306575">
    <property type="component" value="Unassembled WGS sequence"/>
</dbReference>
<name>A0A4U7N5T0_9RHOB</name>
<evidence type="ECO:0000313" key="3">
    <source>
        <dbReference type="Proteomes" id="UP000306575"/>
    </source>
</evidence>
<dbReference type="SUPFAM" id="SSF53474">
    <property type="entry name" value="alpha/beta-Hydrolases"/>
    <property type="match status" value="1"/>
</dbReference>
<sequence length="551" mass="59988">MKFSRIAIPLLVSTLGMTAVQAQNLPDIGMMELFAKYESRKTQAPLDALDIADQILVSVQDSDLRLAFARTALDAEQPQRALSYLAPILDSFDALDPRATQVLDLAALAYAGLGDEMGALQASLGAFNAAAQRLGTQNPVLSARLDVLEPQVEKLMPHLMQTLRGLRDNLDVIVDPDATVRATDPTAVKVWFGTNRVATGSQDPAQMFGTDRGDLTVGELTVTIPPNHMAGMIERPEGWFFTEHLDPDKHVVLSSIQDLTLEAFAQGCCDKDDKLMFIHGYNVTFHDGALRAGQLAFDLEFPGQALYYSWPSQGSLYGYLSDSNGVLATRPALETYLEIATRGQGTLHIIAHSMGNRYAIEALETFFLKFPDRRVGQLILAAPDVDRAELATRFDALKSHADGITLYASKYDRALQVSRHVNGGYRAGDANGDLIQLAGLDTVDASLIETDSLGHSYFGDAPALLGDILGLVRLGWEPLERCGIKPGAGKTVWDVQPDGCPVEQVRTAGDLIRLYPDAPLSEAQSRLEDASGEQEEFWLGVMAVIQERTSQ</sequence>
<protein>
    <submittedName>
        <fullName evidence="2">Alpha/beta hydrolase</fullName>
    </submittedName>
</protein>
<organism evidence="2 3">
    <name type="scientific">Shimia litoralis</name>
    <dbReference type="NCBI Taxonomy" id="420403"/>
    <lineage>
        <taxon>Bacteria</taxon>
        <taxon>Pseudomonadati</taxon>
        <taxon>Pseudomonadota</taxon>
        <taxon>Alphaproteobacteria</taxon>
        <taxon>Rhodobacterales</taxon>
        <taxon>Roseobacteraceae</taxon>
    </lineage>
</organism>
<dbReference type="Pfam" id="PF05990">
    <property type="entry name" value="DUF900"/>
    <property type="match status" value="1"/>
</dbReference>
<dbReference type="RefSeq" id="WP_138015689.1">
    <property type="nucleotide sequence ID" value="NZ_SULI01000006.1"/>
</dbReference>
<dbReference type="PANTHER" id="PTHR36513">
    <property type="entry name" value="ABC TRANSMEMBRANE TYPE-1 DOMAIN-CONTAINING PROTEIN"/>
    <property type="match status" value="1"/>
</dbReference>
<dbReference type="EMBL" id="SULI01000006">
    <property type="protein sequence ID" value="TKZ21170.1"/>
    <property type="molecule type" value="Genomic_DNA"/>
</dbReference>
<dbReference type="OrthoDB" id="9797755at2"/>
<dbReference type="InterPro" id="IPR029058">
    <property type="entry name" value="AB_hydrolase_fold"/>
</dbReference>
<proteinExistence type="predicted"/>
<keyword evidence="3" id="KW-1185">Reference proteome</keyword>
<dbReference type="AlphaFoldDB" id="A0A4U7N5T0"/>
<reference evidence="2 3" key="1">
    <citation type="submission" date="2019-04" db="EMBL/GenBank/DDBJ databases">
        <title>Genome sequence of Pelagicola litoralis CL-ES2.</title>
        <authorList>
            <person name="Cao J."/>
        </authorList>
    </citation>
    <scope>NUCLEOTIDE SEQUENCE [LARGE SCALE GENOMIC DNA]</scope>
    <source>
        <strain evidence="2 3">CL-ES2</strain>
    </source>
</reference>
<accession>A0A4U7N5T0</accession>
<feature type="chain" id="PRO_5020612101" evidence="1">
    <location>
        <begin position="23"/>
        <end position="551"/>
    </location>
</feature>
<dbReference type="PANTHER" id="PTHR36513:SF1">
    <property type="entry name" value="TRANSMEMBRANE PROTEIN"/>
    <property type="match status" value="1"/>
</dbReference>
<evidence type="ECO:0000256" key="1">
    <source>
        <dbReference type="SAM" id="SignalP"/>
    </source>
</evidence>
<comment type="caution">
    <text evidence="2">The sequence shown here is derived from an EMBL/GenBank/DDBJ whole genome shotgun (WGS) entry which is preliminary data.</text>
</comment>
<gene>
    <name evidence="2" type="ORF">FAP39_07010</name>
</gene>
<evidence type="ECO:0000313" key="2">
    <source>
        <dbReference type="EMBL" id="TKZ21170.1"/>
    </source>
</evidence>
<keyword evidence="1" id="KW-0732">Signal</keyword>
<feature type="signal peptide" evidence="1">
    <location>
        <begin position="1"/>
        <end position="22"/>
    </location>
</feature>
<keyword evidence="2" id="KW-0378">Hydrolase</keyword>